<protein>
    <recommendedName>
        <fullName evidence="3">PiggyBac transposable element-derived protein domain-containing protein</fullName>
    </recommendedName>
</protein>
<dbReference type="AlphaFoldDB" id="A0A225VFR8"/>
<dbReference type="OrthoDB" id="88674at2759"/>
<gene>
    <name evidence="1" type="ORF">PHMEG_00023695</name>
</gene>
<evidence type="ECO:0008006" key="3">
    <source>
        <dbReference type="Google" id="ProtNLM"/>
    </source>
</evidence>
<proteinExistence type="predicted"/>
<dbReference type="PANTHER" id="PTHR46599:SF3">
    <property type="entry name" value="PIGGYBAC TRANSPOSABLE ELEMENT-DERIVED PROTEIN 4"/>
    <property type="match status" value="1"/>
</dbReference>
<dbReference type="EMBL" id="NBNE01004983">
    <property type="protein sequence ID" value="OWZ04411.1"/>
    <property type="molecule type" value="Genomic_DNA"/>
</dbReference>
<evidence type="ECO:0000313" key="2">
    <source>
        <dbReference type="Proteomes" id="UP000198211"/>
    </source>
</evidence>
<accession>A0A225VFR8</accession>
<keyword evidence="2" id="KW-1185">Reference proteome</keyword>
<dbReference type="PANTHER" id="PTHR46599">
    <property type="entry name" value="PIGGYBAC TRANSPOSABLE ELEMENT-DERIVED PROTEIN 4"/>
    <property type="match status" value="1"/>
</dbReference>
<name>A0A225VFR8_9STRA</name>
<organism evidence="1 2">
    <name type="scientific">Phytophthora megakarya</name>
    <dbReference type="NCBI Taxonomy" id="4795"/>
    <lineage>
        <taxon>Eukaryota</taxon>
        <taxon>Sar</taxon>
        <taxon>Stramenopiles</taxon>
        <taxon>Oomycota</taxon>
        <taxon>Peronosporomycetes</taxon>
        <taxon>Peronosporales</taxon>
        <taxon>Peronosporaceae</taxon>
        <taxon>Phytophthora</taxon>
    </lineage>
</organism>
<comment type="caution">
    <text evidence="1">The sequence shown here is derived from an EMBL/GenBank/DDBJ whole genome shotgun (WGS) entry which is preliminary data.</text>
</comment>
<dbReference type="Proteomes" id="UP000198211">
    <property type="component" value="Unassembled WGS sequence"/>
</dbReference>
<reference evidence="2" key="1">
    <citation type="submission" date="2017-03" db="EMBL/GenBank/DDBJ databases">
        <title>Phytopthora megakarya and P. palmivora, two closely related causual agents of cacao black pod achieved similar genome size and gene model numbers by different mechanisms.</title>
        <authorList>
            <person name="Ali S."/>
            <person name="Shao J."/>
            <person name="Larry D.J."/>
            <person name="Kronmiller B."/>
            <person name="Shen D."/>
            <person name="Strem M.D."/>
            <person name="Melnick R.L."/>
            <person name="Guiltinan M.J."/>
            <person name="Tyler B.M."/>
            <person name="Meinhardt L.W."/>
            <person name="Bailey B.A."/>
        </authorList>
    </citation>
    <scope>NUCLEOTIDE SEQUENCE [LARGE SCALE GENOMIC DNA]</scope>
    <source>
        <strain evidence="2">zdho120</strain>
    </source>
</reference>
<sequence length="174" mass="19804">MMELFFSKFSTIDIHDHYRQGSLAIEREWITRNWTHRLFSTILGMVVVDAYLAYRYDTENAGNVDFNDFASQLAHQLIFNEFETARSTHNGDGDSESSVEGAPDHHIKPFIELPQYAAMRLQGKRPQRKCGVCKKKASYYCAKCSDVAQDIFFGICGPRSDRACYSAHLSSSSI</sequence>
<evidence type="ECO:0000313" key="1">
    <source>
        <dbReference type="EMBL" id="OWZ04411.1"/>
    </source>
</evidence>